<evidence type="ECO:0000313" key="1">
    <source>
        <dbReference type="EMBL" id="EKC72479.1"/>
    </source>
</evidence>
<sequence>TQEQKVVELRKFFEVAKLTIIENPAITNIACRRLNESEKSDFCAF</sequence>
<dbReference type="AlphaFoldDB" id="K1TXZ9"/>
<accession>K1TXZ9</accession>
<organism evidence="1">
    <name type="scientific">human gut metagenome</name>
    <dbReference type="NCBI Taxonomy" id="408170"/>
    <lineage>
        <taxon>unclassified sequences</taxon>
        <taxon>metagenomes</taxon>
        <taxon>organismal metagenomes</taxon>
    </lineage>
</organism>
<feature type="non-terminal residue" evidence="1">
    <location>
        <position position="1"/>
    </location>
</feature>
<proteinExistence type="predicted"/>
<protein>
    <submittedName>
        <fullName evidence="1">Uncharacterized protein</fullName>
    </submittedName>
</protein>
<dbReference type="EMBL" id="AJWY01004402">
    <property type="protein sequence ID" value="EKC72479.1"/>
    <property type="molecule type" value="Genomic_DNA"/>
</dbReference>
<reference evidence="1" key="1">
    <citation type="journal article" date="2013" name="Environ. Microbiol.">
        <title>Microbiota from the distal guts of lean and obese adolescents exhibit partial functional redundancy besides clear differences in community structure.</title>
        <authorList>
            <person name="Ferrer M."/>
            <person name="Ruiz A."/>
            <person name="Lanza F."/>
            <person name="Haange S.B."/>
            <person name="Oberbach A."/>
            <person name="Till H."/>
            <person name="Bargiela R."/>
            <person name="Campoy C."/>
            <person name="Segura M.T."/>
            <person name="Richter M."/>
            <person name="von Bergen M."/>
            <person name="Seifert J."/>
            <person name="Suarez A."/>
        </authorList>
    </citation>
    <scope>NUCLEOTIDE SEQUENCE</scope>
</reference>
<gene>
    <name evidence="1" type="ORF">LEA_06721</name>
</gene>
<name>K1TXZ9_9ZZZZ</name>
<comment type="caution">
    <text evidence="1">The sequence shown here is derived from an EMBL/GenBank/DDBJ whole genome shotgun (WGS) entry which is preliminary data.</text>
</comment>